<keyword evidence="1" id="KW-0812">Transmembrane</keyword>
<protein>
    <submittedName>
        <fullName evidence="2">Uncharacterized protein</fullName>
    </submittedName>
</protein>
<feature type="transmembrane region" description="Helical" evidence="1">
    <location>
        <begin position="28"/>
        <end position="46"/>
    </location>
</feature>
<accession>A0A0F7L9Y1</accession>
<organism evidence="2">
    <name type="scientific">uncultured marine virus</name>
    <dbReference type="NCBI Taxonomy" id="186617"/>
    <lineage>
        <taxon>Viruses</taxon>
        <taxon>environmental samples</taxon>
    </lineage>
</organism>
<keyword evidence="1" id="KW-1133">Transmembrane helix</keyword>
<evidence type="ECO:0000256" key="1">
    <source>
        <dbReference type="SAM" id="Phobius"/>
    </source>
</evidence>
<sequence length="59" mass="7095">MRVQYTDLMQQLPEFLPSVFMLRKKRKTLLCFMTQMLVALISILILEQLEQLHRETLLT</sequence>
<dbReference type="EMBL" id="KR029599">
    <property type="protein sequence ID" value="AKH47896.1"/>
    <property type="molecule type" value="Genomic_DNA"/>
</dbReference>
<reference evidence="2" key="1">
    <citation type="journal article" date="2015" name="Front. Microbiol.">
        <title>Combining genomic sequencing methods to explore viral diversity and reveal potential virus-host interactions.</title>
        <authorList>
            <person name="Chow C.E."/>
            <person name="Winget D.M."/>
            <person name="White R.A.III."/>
            <person name="Hallam S.J."/>
            <person name="Suttle C.A."/>
        </authorList>
    </citation>
    <scope>NUCLEOTIDE SEQUENCE</scope>
    <source>
        <strain evidence="2">Oxic1_4</strain>
    </source>
</reference>
<reference evidence="2" key="2">
    <citation type="submission" date="2015-03" db="EMBL/GenBank/DDBJ databases">
        <authorList>
            <person name="Chow C.-E.T."/>
            <person name="Winget D.M."/>
            <person name="White R.A.III."/>
            <person name="Hallam S.J."/>
            <person name="Suttle C.A."/>
        </authorList>
    </citation>
    <scope>NUCLEOTIDE SEQUENCE</scope>
    <source>
        <strain evidence="2">Oxic1_4</strain>
    </source>
</reference>
<name>A0A0F7L9Y1_9VIRU</name>
<keyword evidence="1" id="KW-0472">Membrane</keyword>
<proteinExistence type="predicted"/>
<evidence type="ECO:0000313" key="2">
    <source>
        <dbReference type="EMBL" id="AKH47896.1"/>
    </source>
</evidence>